<comment type="caution">
    <text evidence="13">The sequence shown here is derived from an EMBL/GenBank/DDBJ whole genome shotgun (WGS) entry which is preliminary data.</text>
</comment>
<dbReference type="CDD" id="cd00553">
    <property type="entry name" value="NAD_synthase"/>
    <property type="match status" value="1"/>
</dbReference>
<dbReference type="PROSITE" id="PS50263">
    <property type="entry name" value="CN_HYDROLASE"/>
    <property type="match status" value="1"/>
</dbReference>
<dbReference type="AlphaFoldDB" id="A0A9X0CCN9"/>
<accession>A0A9X0CCN9</accession>
<organism evidence="13 14">
    <name type="scientific">Desmophyllum pertusum</name>
    <dbReference type="NCBI Taxonomy" id="174260"/>
    <lineage>
        <taxon>Eukaryota</taxon>
        <taxon>Metazoa</taxon>
        <taxon>Cnidaria</taxon>
        <taxon>Anthozoa</taxon>
        <taxon>Hexacorallia</taxon>
        <taxon>Scleractinia</taxon>
        <taxon>Caryophylliina</taxon>
        <taxon>Caryophylliidae</taxon>
        <taxon>Desmophyllum</taxon>
    </lineage>
</organism>
<sequence>MGRKVTLAACSLNQWSLDFEGNLKRILQSINIARAHGATYRLGPELEIPGYGCNDHFLESDTLLHCFQVLALLLKSSVTTDIICDVGMPIMHRNVRYNCRVIFLNGKIILIRPKMSLACDANYREGRWFTRWAKTKQTEEYFLPRMIADITGQVTVPFGDGVISTLDTCVGTEICEELFSVNCPHITMALDGVEIFTNGSASHHQLRKLDKRVDYVKDATVKGGGIYLYANMRGCDGERVYYDGCSMIAVNGKIVAQGTQFSLQEVEVVTSTVDLEEVRSHRGATPTFGSSATALSGSYPRVKVDFALSREDDISVPSAEPIQVHYHTPEEEISLGPACWLWDYLRRSGQAGFFLPLSGGIDSSSTACIVSSMCHQVCQAVKNGDQQVLEDVRRIINDNNYIPTDPKELASRIFVTCYMGTENSSEETRKRASNLAEEIGSHHMGITIDAAVSAVLGIFTVVTGKIPKFKLYGGTHRENLAMQNVQARLRMVLAYLFAQLIMWARGLPGGLLVLGSANVDESLCGYLTKYDCSSADINPIGGISKKDLKSFIFYCVEKFNFSSLIRILGAPPTAELEPLADGQIQQTDEEDMGMTYDELSMFGRLRKTSRCGPYSMFCKLIHTWRNNCTPVNVAEKVKRFFRAYSINRHKMTTMTPAYHAEDYSPDDNRFDLRPFLYNTQWSWQMRLIDDEVRRLQAAETSQLRHQQPHLHANSDSLYGSSHDQHVSSNEGVTSSSMSVKSERSGNQFCGVEEHQTRRERLERTLETLTNFNRGTSRAQNRGTPPCPALIRIKSEPVDHEEGCNSHVTAEEPPPGFRPRKRSEANMSGAHSGTATEGEFVSGEKYMRIRSR</sequence>
<protein>
    <recommendedName>
        <fullName evidence="4">Glutamine-dependent NAD(+) synthetase</fullName>
        <ecNumber evidence="3">6.3.5.1</ecNumber>
    </recommendedName>
    <alternativeName>
        <fullName evidence="9">NAD(+) synthase [glutamine-hydrolyzing]</fullName>
    </alternativeName>
</protein>
<evidence type="ECO:0000256" key="11">
    <source>
        <dbReference type="SAM" id="MobiDB-lite"/>
    </source>
</evidence>
<dbReference type="OrthoDB" id="2020662at2759"/>
<evidence type="ECO:0000256" key="2">
    <source>
        <dbReference type="ARBA" id="ARBA00007145"/>
    </source>
</evidence>
<evidence type="ECO:0000256" key="8">
    <source>
        <dbReference type="ARBA" id="ARBA00023027"/>
    </source>
</evidence>
<dbReference type="Gene3D" id="3.40.50.620">
    <property type="entry name" value="HUPs"/>
    <property type="match status" value="1"/>
</dbReference>
<evidence type="ECO:0000313" key="14">
    <source>
        <dbReference type="Proteomes" id="UP001163046"/>
    </source>
</evidence>
<dbReference type="EC" id="6.3.5.1" evidence="3"/>
<feature type="domain" description="CN hydrolase" evidence="12">
    <location>
        <begin position="5"/>
        <end position="275"/>
    </location>
</feature>
<dbReference type="GO" id="GO:0009435">
    <property type="term" value="P:NAD+ biosynthetic process"/>
    <property type="evidence" value="ECO:0007669"/>
    <property type="project" value="InterPro"/>
</dbReference>
<gene>
    <name evidence="13" type="primary">NADSYN1</name>
    <name evidence="13" type="ORF">OS493_036374</name>
</gene>
<feature type="compositionally biased region" description="Polar residues" evidence="11">
    <location>
        <begin position="713"/>
        <end position="747"/>
    </location>
</feature>
<comment type="similarity">
    <text evidence="2">In the C-terminal section; belongs to the NAD synthetase family.</text>
</comment>
<keyword evidence="7" id="KW-0067">ATP-binding</keyword>
<dbReference type="GO" id="GO:0005524">
    <property type="term" value="F:ATP binding"/>
    <property type="evidence" value="ECO:0007669"/>
    <property type="project" value="UniProtKB-KW"/>
</dbReference>
<dbReference type="Proteomes" id="UP001163046">
    <property type="component" value="Unassembled WGS sequence"/>
</dbReference>
<dbReference type="SUPFAM" id="SSF56317">
    <property type="entry name" value="Carbon-nitrogen hydrolase"/>
    <property type="match status" value="1"/>
</dbReference>
<evidence type="ECO:0000256" key="9">
    <source>
        <dbReference type="ARBA" id="ARBA00030681"/>
    </source>
</evidence>
<evidence type="ECO:0000256" key="5">
    <source>
        <dbReference type="ARBA" id="ARBA00022598"/>
    </source>
</evidence>
<feature type="region of interest" description="Disordered" evidence="11">
    <location>
        <begin position="699"/>
        <end position="759"/>
    </location>
</feature>
<evidence type="ECO:0000256" key="1">
    <source>
        <dbReference type="ARBA" id="ARBA00005188"/>
    </source>
</evidence>
<keyword evidence="5 13" id="KW-0436">Ligase</keyword>
<dbReference type="Gene3D" id="3.60.110.10">
    <property type="entry name" value="Carbon-nitrogen hydrolase"/>
    <property type="match status" value="1"/>
</dbReference>
<keyword evidence="8" id="KW-0520">NAD</keyword>
<dbReference type="InterPro" id="IPR003010">
    <property type="entry name" value="C-N_Hydrolase"/>
</dbReference>
<dbReference type="InterPro" id="IPR014729">
    <property type="entry name" value="Rossmann-like_a/b/a_fold"/>
</dbReference>
<dbReference type="GO" id="GO:0003952">
    <property type="term" value="F:NAD+ synthase (glutamine-hydrolyzing) activity"/>
    <property type="evidence" value="ECO:0007669"/>
    <property type="project" value="UniProtKB-EC"/>
</dbReference>
<dbReference type="FunFam" id="3.60.110.10:FF:000003">
    <property type="entry name" value="Glutamine-dependent NAD(+) synthetase"/>
    <property type="match status" value="1"/>
</dbReference>
<dbReference type="HAMAP" id="MF_02090">
    <property type="entry name" value="NadE_glutamine_dep"/>
    <property type="match status" value="1"/>
</dbReference>
<dbReference type="GO" id="GO:0005737">
    <property type="term" value="C:cytoplasm"/>
    <property type="evidence" value="ECO:0007669"/>
    <property type="project" value="InterPro"/>
</dbReference>
<dbReference type="SUPFAM" id="SSF52402">
    <property type="entry name" value="Adenine nucleotide alpha hydrolases-like"/>
    <property type="match status" value="1"/>
</dbReference>
<comment type="catalytic activity">
    <reaction evidence="10">
        <text>deamido-NAD(+) + L-glutamine + ATP + H2O = L-glutamate + AMP + diphosphate + NAD(+) + H(+)</text>
        <dbReference type="Rhea" id="RHEA:24384"/>
        <dbReference type="ChEBI" id="CHEBI:15377"/>
        <dbReference type="ChEBI" id="CHEBI:15378"/>
        <dbReference type="ChEBI" id="CHEBI:29985"/>
        <dbReference type="ChEBI" id="CHEBI:30616"/>
        <dbReference type="ChEBI" id="CHEBI:33019"/>
        <dbReference type="ChEBI" id="CHEBI:57540"/>
        <dbReference type="ChEBI" id="CHEBI:58359"/>
        <dbReference type="ChEBI" id="CHEBI:58437"/>
        <dbReference type="ChEBI" id="CHEBI:456215"/>
        <dbReference type="EC" id="6.3.5.1"/>
    </reaction>
</comment>
<dbReference type="InterPro" id="IPR036526">
    <property type="entry name" value="C-N_Hydrolase_sf"/>
</dbReference>
<name>A0A9X0CCN9_9CNID</name>
<dbReference type="InterPro" id="IPR014445">
    <property type="entry name" value="Gln-dep_NAD_synthase"/>
</dbReference>
<evidence type="ECO:0000256" key="6">
    <source>
        <dbReference type="ARBA" id="ARBA00022741"/>
    </source>
</evidence>
<feature type="compositionally biased region" description="Polar residues" evidence="11">
    <location>
        <begin position="824"/>
        <end position="834"/>
    </location>
</feature>
<proteinExistence type="inferred from homology"/>
<dbReference type="Pfam" id="PF02540">
    <property type="entry name" value="NAD_synthase"/>
    <property type="match status" value="1"/>
</dbReference>
<comment type="pathway">
    <text evidence="1">Cofactor biosynthesis; NAD(+) biosynthesis; NAD(+) from deamido-NAD(+) (L-Gln route): step 1/1.</text>
</comment>
<dbReference type="GO" id="GO:0004359">
    <property type="term" value="F:glutaminase activity"/>
    <property type="evidence" value="ECO:0007669"/>
    <property type="project" value="InterPro"/>
</dbReference>
<dbReference type="CDD" id="cd07570">
    <property type="entry name" value="GAT_Gln-NAD-synth"/>
    <property type="match status" value="1"/>
</dbReference>
<dbReference type="Pfam" id="PF00795">
    <property type="entry name" value="CN_hydrolase"/>
    <property type="match status" value="1"/>
</dbReference>
<keyword evidence="14" id="KW-1185">Reference proteome</keyword>
<evidence type="ECO:0000313" key="13">
    <source>
        <dbReference type="EMBL" id="KAJ7319211.1"/>
    </source>
</evidence>
<evidence type="ECO:0000256" key="7">
    <source>
        <dbReference type="ARBA" id="ARBA00022840"/>
    </source>
</evidence>
<feature type="region of interest" description="Disordered" evidence="11">
    <location>
        <begin position="797"/>
        <end position="851"/>
    </location>
</feature>
<evidence type="ECO:0000256" key="10">
    <source>
        <dbReference type="ARBA" id="ARBA00052340"/>
    </source>
</evidence>
<dbReference type="PANTHER" id="PTHR23090:SF9">
    <property type="entry name" value="GLUTAMINE-DEPENDENT NAD(+) SYNTHETASE"/>
    <property type="match status" value="1"/>
</dbReference>
<dbReference type="NCBIfam" id="TIGR00552">
    <property type="entry name" value="nadE"/>
    <property type="match status" value="1"/>
</dbReference>
<dbReference type="InterPro" id="IPR003694">
    <property type="entry name" value="NAD_synthase"/>
</dbReference>
<reference evidence="13" key="1">
    <citation type="submission" date="2023-01" db="EMBL/GenBank/DDBJ databases">
        <title>Genome assembly of the deep-sea coral Lophelia pertusa.</title>
        <authorList>
            <person name="Herrera S."/>
            <person name="Cordes E."/>
        </authorList>
    </citation>
    <scope>NUCLEOTIDE SEQUENCE</scope>
    <source>
        <strain evidence="13">USNM1676648</strain>
        <tissue evidence="13">Polyp</tissue>
    </source>
</reference>
<evidence type="ECO:0000256" key="4">
    <source>
        <dbReference type="ARBA" id="ARBA00017309"/>
    </source>
</evidence>
<dbReference type="InterPro" id="IPR022310">
    <property type="entry name" value="NAD/GMP_synthase"/>
</dbReference>
<dbReference type="FunFam" id="3.40.50.620:FF:000036">
    <property type="entry name" value="Glutamine-dependent NAD(+) synthetase"/>
    <property type="match status" value="1"/>
</dbReference>
<dbReference type="PANTHER" id="PTHR23090">
    <property type="entry name" value="NH 3 /GLUTAMINE-DEPENDENT NAD + SYNTHETASE"/>
    <property type="match status" value="1"/>
</dbReference>
<evidence type="ECO:0000256" key="3">
    <source>
        <dbReference type="ARBA" id="ARBA00012743"/>
    </source>
</evidence>
<evidence type="ECO:0000259" key="12">
    <source>
        <dbReference type="PROSITE" id="PS50263"/>
    </source>
</evidence>
<keyword evidence="6" id="KW-0547">Nucleotide-binding</keyword>
<dbReference type="EMBL" id="MU827837">
    <property type="protein sequence ID" value="KAJ7319211.1"/>
    <property type="molecule type" value="Genomic_DNA"/>
</dbReference>